<gene>
    <name evidence="2" type="ORF">I4W93_004190</name>
</gene>
<dbReference type="Proteomes" id="UP000663814">
    <property type="component" value="Unassembled WGS sequence"/>
</dbReference>
<proteinExistence type="predicted"/>
<accession>A0ABS7X5G6</accession>
<dbReference type="RefSeq" id="WP_205310631.1">
    <property type="nucleotide sequence ID" value="NZ_JAERPS020000001.1"/>
</dbReference>
<organism evidence="2 3">
    <name type="scientific">Rheinheimera maricola</name>
    <dbReference type="NCBI Taxonomy" id="2793282"/>
    <lineage>
        <taxon>Bacteria</taxon>
        <taxon>Pseudomonadati</taxon>
        <taxon>Pseudomonadota</taxon>
        <taxon>Gammaproteobacteria</taxon>
        <taxon>Chromatiales</taxon>
        <taxon>Chromatiaceae</taxon>
        <taxon>Rheinheimera</taxon>
    </lineage>
</organism>
<reference evidence="2 3" key="1">
    <citation type="submission" date="2020-12" db="EMBL/GenBank/DDBJ databases">
        <authorList>
            <person name="Ruan W."/>
            <person name="Khan S.A."/>
            <person name="Jeon C.O."/>
        </authorList>
    </citation>
    <scope>NUCLEOTIDE SEQUENCE [LARGE SCALE GENOMIC DNA]</scope>
    <source>
        <strain evidence="2 3">MA-13</strain>
    </source>
</reference>
<sequence length="135" mass="14799">MNSFGERLKEERERLGLSQEAFGAIGGVQKLAQRNYEKDNREPNASYMAALSEVGVDVMYILTGQKEHFSGYTDEHIRKGVAQYLVEALDMGMFELNKGVSFDFAVELAQQCIRKTAGLSGVVPASSAKTGSKKA</sequence>
<protein>
    <submittedName>
        <fullName evidence="2">Helix-turn-helix domain-containing protein</fullName>
    </submittedName>
</protein>
<feature type="domain" description="HTH cro/C1-type" evidence="1">
    <location>
        <begin position="8"/>
        <end position="61"/>
    </location>
</feature>
<dbReference type="InterPro" id="IPR001387">
    <property type="entry name" value="Cro/C1-type_HTH"/>
</dbReference>
<comment type="caution">
    <text evidence="2">The sequence shown here is derived from an EMBL/GenBank/DDBJ whole genome shotgun (WGS) entry which is preliminary data.</text>
</comment>
<dbReference type="SUPFAM" id="SSF47413">
    <property type="entry name" value="lambda repressor-like DNA-binding domains"/>
    <property type="match status" value="1"/>
</dbReference>
<dbReference type="EMBL" id="JAERPS020000001">
    <property type="protein sequence ID" value="MBZ9610786.1"/>
    <property type="molecule type" value="Genomic_DNA"/>
</dbReference>
<dbReference type="PROSITE" id="PS50943">
    <property type="entry name" value="HTH_CROC1"/>
    <property type="match status" value="1"/>
</dbReference>
<keyword evidence="3" id="KW-1185">Reference proteome</keyword>
<dbReference type="InterPro" id="IPR010982">
    <property type="entry name" value="Lambda_DNA-bd_dom_sf"/>
</dbReference>
<reference evidence="2 3" key="2">
    <citation type="submission" date="2021-08" db="EMBL/GenBank/DDBJ databases">
        <title>Rheinheimera aquimaris sp. nov., isolated from seawater of the East Sea in Korea.</title>
        <authorList>
            <person name="Kim K.H."/>
            <person name="Wenting R."/>
            <person name="Kim K.R."/>
            <person name="Jeon C.O."/>
        </authorList>
    </citation>
    <scope>NUCLEOTIDE SEQUENCE [LARGE SCALE GENOMIC DNA]</scope>
    <source>
        <strain evidence="2 3">MA-13</strain>
    </source>
</reference>
<dbReference type="SMART" id="SM00530">
    <property type="entry name" value="HTH_XRE"/>
    <property type="match status" value="1"/>
</dbReference>
<dbReference type="CDD" id="cd00093">
    <property type="entry name" value="HTH_XRE"/>
    <property type="match status" value="1"/>
</dbReference>
<evidence type="ECO:0000313" key="2">
    <source>
        <dbReference type="EMBL" id="MBZ9610786.1"/>
    </source>
</evidence>
<name>A0ABS7X5G6_9GAMM</name>
<evidence type="ECO:0000259" key="1">
    <source>
        <dbReference type="PROSITE" id="PS50943"/>
    </source>
</evidence>
<evidence type="ECO:0000313" key="3">
    <source>
        <dbReference type="Proteomes" id="UP000663814"/>
    </source>
</evidence>
<dbReference type="Gene3D" id="1.10.260.40">
    <property type="entry name" value="lambda repressor-like DNA-binding domains"/>
    <property type="match status" value="1"/>
</dbReference>